<organism evidence="12 13">
    <name type="scientific">Oenococcus alcoholitolerans</name>
    <dbReference type="NCBI Taxonomy" id="931074"/>
    <lineage>
        <taxon>Bacteria</taxon>
        <taxon>Bacillati</taxon>
        <taxon>Bacillota</taxon>
        <taxon>Bacilli</taxon>
        <taxon>Lactobacillales</taxon>
        <taxon>Lactobacillaceae</taxon>
        <taxon>Oenococcus</taxon>
    </lineage>
</organism>
<proteinExistence type="inferred from homology"/>
<dbReference type="InterPro" id="IPR013509">
    <property type="entry name" value="RNR_lsu_N"/>
</dbReference>
<dbReference type="PRINTS" id="PR01183">
    <property type="entry name" value="RIBORDTASEM1"/>
</dbReference>
<name>A0ABR4XSK4_9LACO</name>
<sequence>MPLKEIDLEKVHYYELNNEVNIPRNNTIQIDKDKEALNAFMKENVEPSRLKFDSLKERLDWLLDHDFIDRQMVAKYDFSFIEKLYDFLNSVDFKFKSFMAAYKFYTQYTLKTNDGNYYVESYEDRVAANALYYADGDQQLAMRIADEMIHQRFQPATPSFLNAGRARRGELVSCFVLQTTDDMNSIGRAINSAMQLSKIGGGVGINLSNIREAGAPVMGLSNMAAGVIPIMKLMEDVFTYSNQAGARQGAGVAYLSVFHPDVMDFLSAKKENADEKIRVKTLSLGLTVPDKFYELTETGKKMALFSPFDVEKVYGVPFNYVDITKEYDDMVENDAIKKYWIDARTLETEISKLQQESGYPYVINLDITNRANPVYGKIVTSNLCSEILQTQTISRLNDRQEYTQLGADISCNLGSINIDNMMKTADFGKSIETMTRALTFVSESSDISVVPSVQNGNQQKHAIGLGAMGLAAFLAKNKIFYGDEIALDFVNTFFLMTNYYTLAASNKIAKERGETFFEFEKSDYANGSYFDKYLDKNWGPKSHKVKELFKNFHIPTVEDWRALKESVQRYGLYNAYRQAVAPTGSISYVNDTTASLQPIVSRVEARAEGVTGRVFYPANGLNNETLPYYVSAYDIDQRKVIDTYAAAQEHVDQGMALTLFMRSTIPDGIYDWKEGGTPKMTTRDLTILRHYAYHKNIKSIYYIRTFTDDNTEEGVNECESCSI</sequence>
<evidence type="ECO:0000313" key="12">
    <source>
        <dbReference type="EMBL" id="KGO32462.1"/>
    </source>
</evidence>
<evidence type="ECO:0000256" key="8">
    <source>
        <dbReference type="ARBA" id="ARBA00023157"/>
    </source>
</evidence>
<dbReference type="PROSITE" id="PS00089">
    <property type="entry name" value="RIBORED_LARGE"/>
    <property type="match status" value="1"/>
</dbReference>
<keyword evidence="3" id="KW-0021">Allosteric enzyme</keyword>
<feature type="domain" description="Ribonucleotide reductase large subunit" evidence="11">
    <location>
        <begin position="560"/>
        <end position="582"/>
    </location>
</feature>
<keyword evidence="6 10" id="KW-0560">Oxidoreductase</keyword>
<dbReference type="Gene3D" id="1.10.1650.20">
    <property type="match status" value="1"/>
</dbReference>
<dbReference type="GO" id="GO:0004748">
    <property type="term" value="F:ribonucleoside-diphosphate reductase activity, thioredoxin disulfide as acceptor"/>
    <property type="evidence" value="ECO:0007669"/>
    <property type="project" value="UniProtKB-EC"/>
</dbReference>
<dbReference type="Pfam" id="PF02867">
    <property type="entry name" value="Ribonuc_red_lgC"/>
    <property type="match status" value="1"/>
</dbReference>
<dbReference type="Proteomes" id="UP000030023">
    <property type="component" value="Unassembled WGS sequence"/>
</dbReference>
<dbReference type="SUPFAM" id="SSF51998">
    <property type="entry name" value="PFL-like glycyl radical enzymes"/>
    <property type="match status" value="1"/>
</dbReference>
<dbReference type="EC" id="1.17.4.1" evidence="2 10"/>
<dbReference type="Gene3D" id="3.20.70.20">
    <property type="match status" value="1"/>
</dbReference>
<dbReference type="InterPro" id="IPR008926">
    <property type="entry name" value="RNR_R1-su_N"/>
</dbReference>
<comment type="function">
    <text evidence="10">Provides the precursors necessary for DNA synthesis. Catalyzes the biosynthesis of deoxyribonucleotides from the corresponding ribonucleotides.</text>
</comment>
<evidence type="ECO:0000313" key="13">
    <source>
        <dbReference type="Proteomes" id="UP000030023"/>
    </source>
</evidence>
<dbReference type="PANTHER" id="PTHR11573">
    <property type="entry name" value="RIBONUCLEOSIDE-DIPHOSPHATE REDUCTASE LARGE CHAIN"/>
    <property type="match status" value="1"/>
</dbReference>
<evidence type="ECO:0000259" key="11">
    <source>
        <dbReference type="PROSITE" id="PS00089"/>
    </source>
</evidence>
<dbReference type="SUPFAM" id="SSF48168">
    <property type="entry name" value="R1 subunit of ribonucleotide reductase, N-terminal domain"/>
    <property type="match status" value="1"/>
</dbReference>
<dbReference type="InterPro" id="IPR026459">
    <property type="entry name" value="RNR_1b_NrdE"/>
</dbReference>
<evidence type="ECO:0000256" key="9">
    <source>
        <dbReference type="ARBA" id="ARBA00047754"/>
    </source>
</evidence>
<gene>
    <name evidence="12" type="ORF">Q757_00885</name>
</gene>
<dbReference type="InterPro" id="IPR013346">
    <property type="entry name" value="NrdE_NrdA_C"/>
</dbReference>
<keyword evidence="8" id="KW-1015">Disulfide bond</keyword>
<evidence type="ECO:0000256" key="5">
    <source>
        <dbReference type="ARBA" id="ARBA00022840"/>
    </source>
</evidence>
<dbReference type="NCBIfam" id="TIGR02506">
    <property type="entry name" value="NrdE_NrdA"/>
    <property type="match status" value="1"/>
</dbReference>
<dbReference type="InterPro" id="IPR013554">
    <property type="entry name" value="RNR_N"/>
</dbReference>
<comment type="similarity">
    <text evidence="1 10">Belongs to the ribonucleoside diphosphate reductase large chain family.</text>
</comment>
<evidence type="ECO:0000256" key="3">
    <source>
        <dbReference type="ARBA" id="ARBA00022533"/>
    </source>
</evidence>
<evidence type="ECO:0000256" key="7">
    <source>
        <dbReference type="ARBA" id="ARBA00023116"/>
    </source>
</evidence>
<accession>A0ABR4XSK4</accession>
<keyword evidence="13" id="KW-1185">Reference proteome</keyword>
<keyword evidence="7 10" id="KW-0215">Deoxyribonucleotide synthesis</keyword>
<reference evidence="12 13" key="1">
    <citation type="journal article" date="2014" name="Antonie Van Leeuwenhoek">
        <title>Oenococcus alcoholitolerans sp. nov., a lactic acid bacteria isolated from cachaca and ethanol fermentation processes.</title>
        <authorList>
            <person name="Badotti F."/>
            <person name="Moreira A.P."/>
            <person name="Tonon L.A."/>
            <person name="de Lucena B.T."/>
            <person name="Gomes Fde C."/>
            <person name="Kruger R."/>
            <person name="Thompson C.C."/>
            <person name="de Morais M.A.Jr."/>
            <person name="Rosa C.A."/>
            <person name="Thompson F.L."/>
        </authorList>
    </citation>
    <scope>NUCLEOTIDE SEQUENCE [LARGE SCALE GENOMIC DNA]</scope>
    <source>
        <strain evidence="12 13">UFRJ-M7.2.18</strain>
    </source>
</reference>
<evidence type="ECO:0000256" key="1">
    <source>
        <dbReference type="ARBA" id="ARBA00010406"/>
    </source>
</evidence>
<dbReference type="Pfam" id="PF00317">
    <property type="entry name" value="Ribonuc_red_lgN"/>
    <property type="match status" value="1"/>
</dbReference>
<evidence type="ECO:0000256" key="2">
    <source>
        <dbReference type="ARBA" id="ARBA00012274"/>
    </source>
</evidence>
<protein>
    <recommendedName>
        <fullName evidence="2 10">Ribonucleoside-diphosphate reductase</fullName>
        <ecNumber evidence="2 10">1.17.4.1</ecNumber>
    </recommendedName>
</protein>
<comment type="catalytic activity">
    <reaction evidence="9 10">
        <text>a 2'-deoxyribonucleoside 5'-diphosphate + [thioredoxin]-disulfide + H2O = a ribonucleoside 5'-diphosphate + [thioredoxin]-dithiol</text>
        <dbReference type="Rhea" id="RHEA:23252"/>
        <dbReference type="Rhea" id="RHEA-COMP:10698"/>
        <dbReference type="Rhea" id="RHEA-COMP:10700"/>
        <dbReference type="ChEBI" id="CHEBI:15377"/>
        <dbReference type="ChEBI" id="CHEBI:29950"/>
        <dbReference type="ChEBI" id="CHEBI:50058"/>
        <dbReference type="ChEBI" id="CHEBI:57930"/>
        <dbReference type="ChEBI" id="CHEBI:73316"/>
        <dbReference type="EC" id="1.17.4.1"/>
    </reaction>
</comment>
<keyword evidence="5" id="KW-0067">ATP-binding</keyword>
<dbReference type="InterPro" id="IPR039718">
    <property type="entry name" value="Rrm1"/>
</dbReference>
<dbReference type="PANTHER" id="PTHR11573:SF30">
    <property type="entry name" value="RIBONUCLEOSIDE-DIPHOSPHATE REDUCTASE 2 SUBUNIT ALPHA"/>
    <property type="match status" value="1"/>
</dbReference>
<comment type="caution">
    <text evidence="12">The sequence shown here is derived from an EMBL/GenBank/DDBJ whole genome shotgun (WGS) entry which is preliminary data.</text>
</comment>
<evidence type="ECO:0000256" key="4">
    <source>
        <dbReference type="ARBA" id="ARBA00022741"/>
    </source>
</evidence>
<dbReference type="EMBL" id="AXCV01000017">
    <property type="protein sequence ID" value="KGO32462.1"/>
    <property type="molecule type" value="Genomic_DNA"/>
</dbReference>
<evidence type="ECO:0000256" key="10">
    <source>
        <dbReference type="RuleBase" id="RU003410"/>
    </source>
</evidence>
<dbReference type="Pfam" id="PF08343">
    <property type="entry name" value="RNR_N"/>
    <property type="match status" value="1"/>
</dbReference>
<keyword evidence="4" id="KW-0547">Nucleotide-binding</keyword>
<dbReference type="InterPro" id="IPR000788">
    <property type="entry name" value="RNR_lg_C"/>
</dbReference>
<dbReference type="NCBIfam" id="TIGR04170">
    <property type="entry name" value="RNR_1b_NrdE"/>
    <property type="match status" value="1"/>
</dbReference>
<evidence type="ECO:0000256" key="6">
    <source>
        <dbReference type="ARBA" id="ARBA00023002"/>
    </source>
</evidence>